<dbReference type="EMBL" id="JASBNA010000089">
    <property type="protein sequence ID" value="KAK7677405.1"/>
    <property type="molecule type" value="Genomic_DNA"/>
</dbReference>
<sequence length="96" mass="10341">MFDNNPTAVPGYSSGTKVESAIDTAIKGAAVEKRDKAASALSSQSASPGRELFLTLSPPLDFTQLWLSWPSPKLYSNKTQMLKGTIIPPIPRSKSF</sequence>
<gene>
    <name evidence="1" type="ORF">QCA50_019621</name>
</gene>
<dbReference type="AlphaFoldDB" id="A0AAW0FEC7"/>
<protein>
    <submittedName>
        <fullName evidence="1">Uncharacterized protein</fullName>
    </submittedName>
</protein>
<organism evidence="1 2">
    <name type="scientific">Cerrena zonata</name>
    <dbReference type="NCBI Taxonomy" id="2478898"/>
    <lineage>
        <taxon>Eukaryota</taxon>
        <taxon>Fungi</taxon>
        <taxon>Dikarya</taxon>
        <taxon>Basidiomycota</taxon>
        <taxon>Agaricomycotina</taxon>
        <taxon>Agaricomycetes</taxon>
        <taxon>Polyporales</taxon>
        <taxon>Cerrenaceae</taxon>
        <taxon>Cerrena</taxon>
    </lineage>
</organism>
<comment type="caution">
    <text evidence="1">The sequence shown here is derived from an EMBL/GenBank/DDBJ whole genome shotgun (WGS) entry which is preliminary data.</text>
</comment>
<evidence type="ECO:0000313" key="2">
    <source>
        <dbReference type="Proteomes" id="UP001385951"/>
    </source>
</evidence>
<dbReference type="Proteomes" id="UP001385951">
    <property type="component" value="Unassembled WGS sequence"/>
</dbReference>
<keyword evidence="2" id="KW-1185">Reference proteome</keyword>
<proteinExistence type="predicted"/>
<reference evidence="1 2" key="1">
    <citation type="submission" date="2022-09" db="EMBL/GenBank/DDBJ databases">
        <authorList>
            <person name="Palmer J.M."/>
        </authorList>
    </citation>
    <scope>NUCLEOTIDE SEQUENCE [LARGE SCALE GENOMIC DNA]</scope>
    <source>
        <strain evidence="1 2">DSM 7382</strain>
    </source>
</reference>
<evidence type="ECO:0000313" key="1">
    <source>
        <dbReference type="EMBL" id="KAK7677405.1"/>
    </source>
</evidence>
<name>A0AAW0FEC7_9APHY</name>
<accession>A0AAW0FEC7</accession>